<keyword evidence="2" id="KW-0472">Membrane</keyword>
<dbReference type="Proteomes" id="UP000567885">
    <property type="component" value="Unassembled WGS sequence"/>
</dbReference>
<dbReference type="EMBL" id="JAAGWQ010000079">
    <property type="protein sequence ID" value="KAF5670009.1"/>
    <property type="molecule type" value="Genomic_DNA"/>
</dbReference>
<protein>
    <submittedName>
        <fullName evidence="3">Uncharacterized protein</fullName>
    </submittedName>
</protein>
<evidence type="ECO:0000313" key="4">
    <source>
        <dbReference type="Proteomes" id="UP000567885"/>
    </source>
</evidence>
<feature type="transmembrane region" description="Helical" evidence="2">
    <location>
        <begin position="124"/>
        <end position="144"/>
    </location>
</feature>
<dbReference type="InterPro" id="IPR025363">
    <property type="entry name" value="DUF4267"/>
</dbReference>
<feature type="transmembrane region" description="Helical" evidence="2">
    <location>
        <begin position="20"/>
        <end position="42"/>
    </location>
</feature>
<reference evidence="3 4" key="1">
    <citation type="submission" date="2020-05" db="EMBL/GenBank/DDBJ databases">
        <title>Identification and distribution of gene clusters putatively required for synthesis of sphingolipid metabolism inhibitors in phylogenetically diverse species of the filamentous fungus Fusarium.</title>
        <authorList>
            <person name="Kim H.-S."/>
            <person name="Busman M."/>
            <person name="Brown D.W."/>
            <person name="Divon H."/>
            <person name="Uhlig S."/>
            <person name="Proctor R.H."/>
        </authorList>
    </citation>
    <scope>NUCLEOTIDE SEQUENCE [LARGE SCALE GENOMIC DNA]</scope>
    <source>
        <strain evidence="3 4">NRRL 20693</strain>
    </source>
</reference>
<dbReference type="AlphaFoldDB" id="A0A8H5WTZ3"/>
<gene>
    <name evidence="3" type="ORF">FHETE_4692</name>
</gene>
<evidence type="ECO:0000256" key="1">
    <source>
        <dbReference type="SAM" id="MobiDB-lite"/>
    </source>
</evidence>
<name>A0A8H5WTZ3_FUSHE</name>
<dbReference type="Pfam" id="PF14087">
    <property type="entry name" value="DUF4267"/>
    <property type="match status" value="1"/>
</dbReference>
<feature type="region of interest" description="Disordered" evidence="1">
    <location>
        <begin position="55"/>
        <end position="74"/>
    </location>
</feature>
<dbReference type="OrthoDB" id="5316097at2759"/>
<evidence type="ECO:0000313" key="3">
    <source>
        <dbReference type="EMBL" id="KAF5670009.1"/>
    </source>
</evidence>
<evidence type="ECO:0000256" key="2">
    <source>
        <dbReference type="SAM" id="Phobius"/>
    </source>
</evidence>
<proteinExistence type="predicted"/>
<keyword evidence="4" id="KW-1185">Reference proteome</keyword>
<feature type="compositionally biased region" description="Low complexity" evidence="1">
    <location>
        <begin position="57"/>
        <end position="73"/>
    </location>
</feature>
<organism evidence="3 4">
    <name type="scientific">Fusarium heterosporum</name>
    <dbReference type="NCBI Taxonomy" id="42747"/>
    <lineage>
        <taxon>Eukaryota</taxon>
        <taxon>Fungi</taxon>
        <taxon>Dikarya</taxon>
        <taxon>Ascomycota</taxon>
        <taxon>Pezizomycotina</taxon>
        <taxon>Sordariomycetes</taxon>
        <taxon>Hypocreomycetidae</taxon>
        <taxon>Hypocreales</taxon>
        <taxon>Nectriaceae</taxon>
        <taxon>Fusarium</taxon>
        <taxon>Fusarium heterosporum species complex</taxon>
    </lineage>
</organism>
<keyword evidence="2" id="KW-1133">Transmembrane helix</keyword>
<accession>A0A8H5WTZ3</accession>
<sequence>MANFLSYNPLNLASDITPAAVASALPLLFGLTGTSIGIYSLVSPYDAIRLYGLQKPSSSSSSRRSSSRKSSSSTESDAFQKSLIYSSGIRNIGSGLSTLGLYAFWKFSPICQVSPLAGAITKKCMGICFMFATFVGVGDAVVVRQFANKDFVQGSAADKATKSSIGHGISAVLILATGLFLYL</sequence>
<keyword evidence="2" id="KW-0812">Transmembrane</keyword>
<feature type="transmembrane region" description="Helical" evidence="2">
    <location>
        <begin position="164"/>
        <end position="182"/>
    </location>
</feature>
<comment type="caution">
    <text evidence="3">The sequence shown here is derived from an EMBL/GenBank/DDBJ whole genome shotgun (WGS) entry which is preliminary data.</text>
</comment>